<dbReference type="InterPro" id="IPR011856">
    <property type="entry name" value="tRNA_endonuc-like_dom_sf"/>
</dbReference>
<dbReference type="SUPFAM" id="SSF52980">
    <property type="entry name" value="Restriction endonuclease-like"/>
    <property type="match status" value="1"/>
</dbReference>
<evidence type="ECO:0000256" key="1">
    <source>
        <dbReference type="ARBA" id="ARBA00001946"/>
    </source>
</evidence>
<feature type="domain" description="VRR-NUC" evidence="4">
    <location>
        <begin position="36"/>
        <end position="90"/>
    </location>
</feature>
<dbReference type="GO" id="GO:0004518">
    <property type="term" value="F:nuclease activity"/>
    <property type="evidence" value="ECO:0007669"/>
    <property type="project" value="UniProtKB-KW"/>
</dbReference>
<dbReference type="InterPro" id="IPR014883">
    <property type="entry name" value="VRR_NUC"/>
</dbReference>
<organism evidence="5">
    <name type="scientific">Siphoviridae sp. ctICF6</name>
    <dbReference type="NCBI Taxonomy" id="2825427"/>
    <lineage>
        <taxon>Viruses</taxon>
        <taxon>Duplodnaviria</taxon>
        <taxon>Heunggongvirae</taxon>
        <taxon>Uroviricota</taxon>
        <taxon>Caudoviricetes</taxon>
    </lineage>
</organism>
<dbReference type="Gene3D" id="3.40.1350.10">
    <property type="match status" value="1"/>
</dbReference>
<accession>A0A8S5ULA2</accession>
<reference evidence="5" key="1">
    <citation type="journal article" date="2021" name="Proc. Natl. Acad. Sci. U.S.A.">
        <title>A Catalog of Tens of Thousands of Viruses from Human Metagenomes Reveals Hidden Associations with Chronic Diseases.</title>
        <authorList>
            <person name="Tisza M.J."/>
            <person name="Buck C.B."/>
        </authorList>
    </citation>
    <scope>NUCLEOTIDE SEQUENCE</scope>
    <source>
        <strain evidence="5">CtICF6</strain>
    </source>
</reference>
<evidence type="ECO:0000256" key="3">
    <source>
        <dbReference type="ARBA" id="ARBA00022801"/>
    </source>
</evidence>
<dbReference type="GO" id="GO:0016788">
    <property type="term" value="F:hydrolase activity, acting on ester bonds"/>
    <property type="evidence" value="ECO:0007669"/>
    <property type="project" value="InterPro"/>
</dbReference>
<dbReference type="EMBL" id="BK016104">
    <property type="protein sequence ID" value="DAF95150.1"/>
    <property type="molecule type" value="Genomic_DNA"/>
</dbReference>
<evidence type="ECO:0000313" key="5">
    <source>
        <dbReference type="EMBL" id="DAF95150.1"/>
    </source>
</evidence>
<evidence type="ECO:0000259" key="4">
    <source>
        <dbReference type="Pfam" id="PF08774"/>
    </source>
</evidence>
<keyword evidence="3" id="KW-0378">Hydrolase</keyword>
<sequence>MPKLNNHKPEPLESSIQNRLIRILEQQGWYVQKTEGRSRNGFPDVTAVDTLGNVWFIELKRTVGRPSPDQCRELKALAEHNANVMLLYGAKAVDTVLLYKNWVDLTNMYHDILVVDSEGKMKWKKEI</sequence>
<protein>
    <submittedName>
        <fullName evidence="5">Nuclease</fullName>
    </submittedName>
</protein>
<name>A0A8S5ULA2_9CAUD</name>
<keyword evidence="2" id="KW-0540">Nuclease</keyword>
<comment type="cofactor">
    <cofactor evidence="1">
        <name>Mg(2+)</name>
        <dbReference type="ChEBI" id="CHEBI:18420"/>
    </cofactor>
</comment>
<dbReference type="GO" id="GO:0003676">
    <property type="term" value="F:nucleic acid binding"/>
    <property type="evidence" value="ECO:0007669"/>
    <property type="project" value="InterPro"/>
</dbReference>
<evidence type="ECO:0000256" key="2">
    <source>
        <dbReference type="ARBA" id="ARBA00022722"/>
    </source>
</evidence>
<dbReference type="InterPro" id="IPR011335">
    <property type="entry name" value="Restrct_endonuc-II-like"/>
</dbReference>
<dbReference type="Pfam" id="PF08774">
    <property type="entry name" value="VRR_NUC"/>
    <property type="match status" value="1"/>
</dbReference>
<proteinExistence type="predicted"/>